<keyword evidence="2" id="KW-1185">Reference proteome</keyword>
<evidence type="ECO:0000313" key="1">
    <source>
        <dbReference type="EMBL" id="KAH7932547.1"/>
    </source>
</evidence>
<accession>A0A9D4PAM4</accession>
<proteinExistence type="predicted"/>
<gene>
    <name evidence="1" type="ORF">HPB52_024365</name>
</gene>
<dbReference type="AlphaFoldDB" id="A0A9D4PAM4"/>
<organism evidence="1 2">
    <name type="scientific">Rhipicephalus sanguineus</name>
    <name type="common">Brown dog tick</name>
    <name type="synonym">Ixodes sanguineus</name>
    <dbReference type="NCBI Taxonomy" id="34632"/>
    <lineage>
        <taxon>Eukaryota</taxon>
        <taxon>Metazoa</taxon>
        <taxon>Ecdysozoa</taxon>
        <taxon>Arthropoda</taxon>
        <taxon>Chelicerata</taxon>
        <taxon>Arachnida</taxon>
        <taxon>Acari</taxon>
        <taxon>Parasitiformes</taxon>
        <taxon>Ixodida</taxon>
        <taxon>Ixodoidea</taxon>
        <taxon>Ixodidae</taxon>
        <taxon>Rhipicephalinae</taxon>
        <taxon>Rhipicephalus</taxon>
        <taxon>Rhipicephalus</taxon>
    </lineage>
</organism>
<name>A0A9D4PAM4_RHISA</name>
<dbReference type="EMBL" id="JABSTV010001364">
    <property type="protein sequence ID" value="KAH7932547.1"/>
    <property type="molecule type" value="Genomic_DNA"/>
</dbReference>
<reference evidence="1" key="1">
    <citation type="journal article" date="2020" name="Cell">
        <title>Large-Scale Comparative Analyses of Tick Genomes Elucidate Their Genetic Diversity and Vector Capacities.</title>
        <authorList>
            <consortium name="Tick Genome and Microbiome Consortium (TIGMIC)"/>
            <person name="Jia N."/>
            <person name="Wang J."/>
            <person name="Shi W."/>
            <person name="Du L."/>
            <person name="Sun Y."/>
            <person name="Zhan W."/>
            <person name="Jiang J.F."/>
            <person name="Wang Q."/>
            <person name="Zhang B."/>
            <person name="Ji P."/>
            <person name="Bell-Sakyi L."/>
            <person name="Cui X.M."/>
            <person name="Yuan T.T."/>
            <person name="Jiang B.G."/>
            <person name="Yang W.F."/>
            <person name="Lam T.T."/>
            <person name="Chang Q.C."/>
            <person name="Ding S.J."/>
            <person name="Wang X.J."/>
            <person name="Zhu J.G."/>
            <person name="Ruan X.D."/>
            <person name="Zhao L."/>
            <person name="Wei J.T."/>
            <person name="Ye R.Z."/>
            <person name="Que T.C."/>
            <person name="Du C.H."/>
            <person name="Zhou Y.H."/>
            <person name="Cheng J.X."/>
            <person name="Dai P.F."/>
            <person name="Guo W.B."/>
            <person name="Han X.H."/>
            <person name="Huang E.J."/>
            <person name="Li L.F."/>
            <person name="Wei W."/>
            <person name="Gao Y.C."/>
            <person name="Liu J.Z."/>
            <person name="Shao H.Z."/>
            <person name="Wang X."/>
            <person name="Wang C.C."/>
            <person name="Yang T.C."/>
            <person name="Huo Q.B."/>
            <person name="Li W."/>
            <person name="Chen H.Y."/>
            <person name="Chen S.E."/>
            <person name="Zhou L.G."/>
            <person name="Ni X.B."/>
            <person name="Tian J.H."/>
            <person name="Sheng Y."/>
            <person name="Liu T."/>
            <person name="Pan Y.S."/>
            <person name="Xia L.Y."/>
            <person name="Li J."/>
            <person name="Zhao F."/>
            <person name="Cao W.C."/>
        </authorList>
    </citation>
    <scope>NUCLEOTIDE SEQUENCE</scope>
    <source>
        <strain evidence="1">Rsan-2018</strain>
    </source>
</reference>
<sequence length="94" mass="10359">MTCPALLAVCFDPLPQGGGVSARPQKRAQEFRQTCSKQSLLHCCSRFRCDAESPVANVFVELPFRREQSITCVYIGVISGQVAFRGSEFVNFGL</sequence>
<comment type="caution">
    <text evidence="1">The sequence shown here is derived from an EMBL/GenBank/DDBJ whole genome shotgun (WGS) entry which is preliminary data.</text>
</comment>
<protein>
    <submittedName>
        <fullName evidence="1">Uncharacterized protein</fullName>
    </submittedName>
</protein>
<reference evidence="1" key="2">
    <citation type="submission" date="2021-09" db="EMBL/GenBank/DDBJ databases">
        <authorList>
            <person name="Jia N."/>
            <person name="Wang J."/>
            <person name="Shi W."/>
            <person name="Du L."/>
            <person name="Sun Y."/>
            <person name="Zhan W."/>
            <person name="Jiang J."/>
            <person name="Wang Q."/>
            <person name="Zhang B."/>
            <person name="Ji P."/>
            <person name="Sakyi L.B."/>
            <person name="Cui X."/>
            <person name="Yuan T."/>
            <person name="Jiang B."/>
            <person name="Yang W."/>
            <person name="Lam T.T.-Y."/>
            <person name="Chang Q."/>
            <person name="Ding S."/>
            <person name="Wang X."/>
            <person name="Zhu J."/>
            <person name="Ruan X."/>
            <person name="Zhao L."/>
            <person name="Wei J."/>
            <person name="Que T."/>
            <person name="Du C."/>
            <person name="Cheng J."/>
            <person name="Dai P."/>
            <person name="Han X."/>
            <person name="Huang E."/>
            <person name="Gao Y."/>
            <person name="Liu J."/>
            <person name="Shao H."/>
            <person name="Ye R."/>
            <person name="Li L."/>
            <person name="Wei W."/>
            <person name="Wang X."/>
            <person name="Wang C."/>
            <person name="Huo Q."/>
            <person name="Li W."/>
            <person name="Guo W."/>
            <person name="Chen H."/>
            <person name="Chen S."/>
            <person name="Zhou L."/>
            <person name="Zhou L."/>
            <person name="Ni X."/>
            <person name="Tian J."/>
            <person name="Zhou Y."/>
            <person name="Sheng Y."/>
            <person name="Liu T."/>
            <person name="Pan Y."/>
            <person name="Xia L."/>
            <person name="Li J."/>
            <person name="Zhao F."/>
            <person name="Cao W."/>
        </authorList>
    </citation>
    <scope>NUCLEOTIDE SEQUENCE</scope>
    <source>
        <strain evidence="1">Rsan-2018</strain>
        <tissue evidence="1">Larvae</tissue>
    </source>
</reference>
<dbReference type="Proteomes" id="UP000821837">
    <property type="component" value="Unassembled WGS sequence"/>
</dbReference>
<evidence type="ECO:0000313" key="2">
    <source>
        <dbReference type="Proteomes" id="UP000821837"/>
    </source>
</evidence>